<comment type="caution">
    <text evidence="1">The sequence shown here is derived from an EMBL/GenBank/DDBJ whole genome shotgun (WGS) entry which is preliminary data.</text>
</comment>
<reference evidence="2" key="1">
    <citation type="submission" date="2015-07" db="EMBL/GenBank/DDBJ databases">
        <title>Near-Complete Genome Sequence of the Cellulolytic Bacterium Bacteroides (Pseudobacteroides) cellulosolvens ATCC 35603.</title>
        <authorList>
            <person name="Dassa B."/>
            <person name="Utturkar S.M."/>
            <person name="Klingeman D.M."/>
            <person name="Hurt R.A."/>
            <person name="Keller M."/>
            <person name="Xu J."/>
            <person name="Reddy Y.H.K."/>
            <person name="Borovok I."/>
            <person name="Grinberg I.R."/>
            <person name="Lamed R."/>
            <person name="Zhivin O."/>
            <person name="Bayer E.A."/>
            <person name="Brown S.D."/>
        </authorList>
    </citation>
    <scope>NUCLEOTIDE SEQUENCE [LARGE SCALE GENOMIC DNA]</scope>
    <source>
        <strain evidence="2">DSM 2933</strain>
    </source>
</reference>
<evidence type="ECO:0000313" key="2">
    <source>
        <dbReference type="Proteomes" id="UP000036923"/>
    </source>
</evidence>
<sequence length="164" mass="17947" precursor="true">MKKIILGMVLGFILGSTSLMLVAAGVITVKDNVFPIIMNGEKVKLAAKNLNGSTYLNLRDASALFNAEIKFENKTIYIESANTGGSLEEGGLRVYYINKTKYVLYSDIERHFAVAGINASVDEASGSVTLTKNGVNASTKYLAYLGKKYIPFDFYEKSIQPLLK</sequence>
<evidence type="ECO:0008006" key="3">
    <source>
        <dbReference type="Google" id="ProtNLM"/>
    </source>
</evidence>
<organism evidence="1 2">
    <name type="scientific">Pseudobacteroides cellulosolvens ATCC 35603 = DSM 2933</name>
    <dbReference type="NCBI Taxonomy" id="398512"/>
    <lineage>
        <taxon>Bacteria</taxon>
        <taxon>Bacillati</taxon>
        <taxon>Bacillota</taxon>
        <taxon>Clostridia</taxon>
        <taxon>Eubacteriales</taxon>
        <taxon>Oscillospiraceae</taxon>
        <taxon>Pseudobacteroides</taxon>
    </lineage>
</organism>
<gene>
    <name evidence="1" type="ORF">Bccel_2122</name>
</gene>
<keyword evidence="2" id="KW-1185">Reference proteome</keyword>
<dbReference type="OrthoDB" id="1864213at2"/>
<evidence type="ECO:0000313" key="1">
    <source>
        <dbReference type="EMBL" id="KNY26857.1"/>
    </source>
</evidence>
<dbReference type="EMBL" id="LGTC01000001">
    <property type="protein sequence ID" value="KNY26857.1"/>
    <property type="molecule type" value="Genomic_DNA"/>
</dbReference>
<dbReference type="AlphaFoldDB" id="A0A0L6JNA8"/>
<dbReference type="RefSeq" id="WP_036947117.1">
    <property type="nucleotide sequence ID" value="NZ_KN050764.1"/>
</dbReference>
<accession>A0A0L6JNA8</accession>
<protein>
    <recommendedName>
        <fullName evidence="3">Copper amine oxidase-like domain-containing protein</fullName>
    </recommendedName>
</protein>
<proteinExistence type="predicted"/>
<dbReference type="Proteomes" id="UP000036923">
    <property type="component" value="Unassembled WGS sequence"/>
</dbReference>
<name>A0A0L6JNA8_9FIRM</name>